<reference evidence="9" key="1">
    <citation type="submission" date="2022-08" db="EMBL/GenBank/DDBJ databases">
        <authorList>
            <person name="Dzunkova M."/>
            <person name="La Clair J."/>
            <person name="Tyml T."/>
            <person name="Doud D."/>
            <person name="Schulz F."/>
            <person name="Piquer S."/>
            <person name="Porcel Sanchis D."/>
            <person name="Osborn A."/>
            <person name="Robinson D."/>
            <person name="Louie K.B."/>
            <person name="Bowen B.P."/>
            <person name="Bowers R."/>
            <person name="Lee J."/>
            <person name="Arnau Llombart V."/>
            <person name="Diaz Villanueva W."/>
            <person name="Gosliner T."/>
            <person name="Northen T."/>
            <person name="Cheng J.-F."/>
            <person name="Burkart M.D."/>
            <person name="Woyke T."/>
        </authorList>
    </citation>
    <scope>NUCLEOTIDE SEQUENCE</scope>
    <source>
        <strain evidence="9">Df01</strain>
    </source>
</reference>
<evidence type="ECO:0000313" key="10">
    <source>
        <dbReference type="Proteomes" id="UP001168167"/>
    </source>
</evidence>
<keyword evidence="2 6" id="KW-0349">Heme</keyword>
<evidence type="ECO:0000256" key="7">
    <source>
        <dbReference type="SAM" id="SignalP"/>
    </source>
</evidence>
<dbReference type="SUPFAM" id="SSF46626">
    <property type="entry name" value="Cytochrome c"/>
    <property type="match status" value="1"/>
</dbReference>
<evidence type="ECO:0000256" key="6">
    <source>
        <dbReference type="PROSITE-ProRule" id="PRU00433"/>
    </source>
</evidence>
<feature type="domain" description="Cytochrome c" evidence="8">
    <location>
        <begin position="8"/>
        <end position="100"/>
    </location>
</feature>
<keyword evidence="5 6" id="KW-0408">Iron</keyword>
<feature type="chain" id="PRO_5046233977" evidence="7">
    <location>
        <begin position="25"/>
        <end position="104"/>
    </location>
</feature>
<comment type="caution">
    <text evidence="9">The sequence shown here is derived from an EMBL/GenBank/DDBJ whole genome shotgun (WGS) entry which is preliminary data.</text>
</comment>
<proteinExistence type="predicted"/>
<dbReference type="Gene3D" id="1.10.760.10">
    <property type="entry name" value="Cytochrome c-like domain"/>
    <property type="match status" value="1"/>
</dbReference>
<keyword evidence="4" id="KW-0249">Electron transport</keyword>
<keyword evidence="1" id="KW-0813">Transport</keyword>
<dbReference type="EMBL" id="JANQAO010000003">
    <property type="protein sequence ID" value="MDM5148061.1"/>
    <property type="molecule type" value="Genomic_DNA"/>
</dbReference>
<dbReference type="InterPro" id="IPR009056">
    <property type="entry name" value="Cyt_c-like_dom"/>
</dbReference>
<organism evidence="9 10">
    <name type="scientific">Candidatus Doriopsillibacter californiensis</name>
    <dbReference type="NCBI Taxonomy" id="2970740"/>
    <lineage>
        <taxon>Bacteria</taxon>
        <taxon>Pseudomonadati</taxon>
        <taxon>Pseudomonadota</taxon>
        <taxon>Gammaproteobacteria</taxon>
        <taxon>Candidatus Tethybacterales</taxon>
        <taxon>Candidatus Persebacteraceae</taxon>
        <taxon>Candidatus Doriopsillibacter</taxon>
    </lineage>
</organism>
<evidence type="ECO:0000256" key="3">
    <source>
        <dbReference type="ARBA" id="ARBA00022723"/>
    </source>
</evidence>
<protein>
    <submittedName>
        <fullName evidence="9">Cytochrome c</fullName>
    </submittedName>
</protein>
<evidence type="ECO:0000256" key="5">
    <source>
        <dbReference type="ARBA" id="ARBA00023004"/>
    </source>
</evidence>
<dbReference type="Pfam" id="PF13442">
    <property type="entry name" value="Cytochrome_CBB3"/>
    <property type="match status" value="1"/>
</dbReference>
<dbReference type="PROSITE" id="PS51007">
    <property type="entry name" value="CYTC"/>
    <property type="match status" value="1"/>
</dbReference>
<feature type="signal peptide" evidence="7">
    <location>
        <begin position="1"/>
        <end position="24"/>
    </location>
</feature>
<evidence type="ECO:0000259" key="8">
    <source>
        <dbReference type="PROSITE" id="PS51007"/>
    </source>
</evidence>
<name>A0ABT7QMY8_9GAMM</name>
<dbReference type="Proteomes" id="UP001168167">
    <property type="component" value="Unassembled WGS sequence"/>
</dbReference>
<keyword evidence="10" id="KW-1185">Reference proteome</keyword>
<sequence>MNSLSIKQLLASACIIFFALPAVAEDIETKVAVCASCHGAGGNAPIANYPKLAGQDRKYLLYTLRSYKSGARKNSIMSIQVATLTNEDLQDLATYFSDQPGDLR</sequence>
<evidence type="ECO:0000256" key="4">
    <source>
        <dbReference type="ARBA" id="ARBA00022982"/>
    </source>
</evidence>
<evidence type="ECO:0000313" key="9">
    <source>
        <dbReference type="EMBL" id="MDM5148061.1"/>
    </source>
</evidence>
<evidence type="ECO:0000256" key="1">
    <source>
        <dbReference type="ARBA" id="ARBA00022448"/>
    </source>
</evidence>
<dbReference type="InterPro" id="IPR050597">
    <property type="entry name" value="Cytochrome_c_Oxidase_Subunit"/>
</dbReference>
<dbReference type="PANTHER" id="PTHR33751">
    <property type="entry name" value="CBB3-TYPE CYTOCHROME C OXIDASE SUBUNIT FIXP"/>
    <property type="match status" value="1"/>
</dbReference>
<gene>
    <name evidence="9" type="ORF">NQX30_06755</name>
</gene>
<accession>A0ABT7QMY8</accession>
<reference evidence="9" key="2">
    <citation type="journal article" date="2023" name="Microbiome">
        <title>Synthase-selected sorting approach identifies a beta-lactone synthase in a nudibranch symbiotic bacterium.</title>
        <authorList>
            <person name="Dzunkova M."/>
            <person name="La Clair J.J."/>
            <person name="Tyml T."/>
            <person name="Doud D."/>
            <person name="Schulz F."/>
            <person name="Piquer-Esteban S."/>
            <person name="Porcel Sanchis D."/>
            <person name="Osborn A."/>
            <person name="Robinson D."/>
            <person name="Louie K.B."/>
            <person name="Bowen B.P."/>
            <person name="Bowers R.M."/>
            <person name="Lee J."/>
            <person name="Arnau V."/>
            <person name="Diaz-Villanueva W."/>
            <person name="Stepanauskas R."/>
            <person name="Gosliner T."/>
            <person name="Date S.V."/>
            <person name="Northen T.R."/>
            <person name="Cheng J.F."/>
            <person name="Burkart M.D."/>
            <person name="Woyke T."/>
        </authorList>
    </citation>
    <scope>NUCLEOTIDE SEQUENCE</scope>
    <source>
        <strain evidence="9">Df01</strain>
    </source>
</reference>
<evidence type="ECO:0000256" key="2">
    <source>
        <dbReference type="ARBA" id="ARBA00022617"/>
    </source>
</evidence>
<dbReference type="PANTHER" id="PTHR33751:SF9">
    <property type="entry name" value="CYTOCHROME C4"/>
    <property type="match status" value="1"/>
</dbReference>
<keyword evidence="3 6" id="KW-0479">Metal-binding</keyword>
<dbReference type="InterPro" id="IPR036909">
    <property type="entry name" value="Cyt_c-like_dom_sf"/>
</dbReference>
<keyword evidence="7" id="KW-0732">Signal</keyword>